<name>X1JBP0_9ZZZZ</name>
<feature type="coiled-coil region" evidence="1">
    <location>
        <begin position="22"/>
        <end position="56"/>
    </location>
</feature>
<reference evidence="3" key="1">
    <citation type="journal article" date="2014" name="Front. Microbiol.">
        <title>High frequency of phylogenetically diverse reductive dehalogenase-homologous genes in deep subseafloor sedimentary metagenomes.</title>
        <authorList>
            <person name="Kawai M."/>
            <person name="Futagami T."/>
            <person name="Toyoda A."/>
            <person name="Takaki Y."/>
            <person name="Nishi S."/>
            <person name="Hori S."/>
            <person name="Arai W."/>
            <person name="Tsubouchi T."/>
            <person name="Morono Y."/>
            <person name="Uchiyama I."/>
            <person name="Ito T."/>
            <person name="Fujiyama A."/>
            <person name="Inagaki F."/>
            <person name="Takami H."/>
        </authorList>
    </citation>
    <scope>NUCLEOTIDE SEQUENCE</scope>
    <source>
        <strain evidence="3">Expedition CK06-06</strain>
    </source>
</reference>
<dbReference type="AlphaFoldDB" id="X1JBP0"/>
<accession>X1JBP0</accession>
<comment type="caution">
    <text evidence="3">The sequence shown here is derived from an EMBL/GenBank/DDBJ whole genome shotgun (WGS) entry which is preliminary data.</text>
</comment>
<evidence type="ECO:0000256" key="2">
    <source>
        <dbReference type="SAM" id="MobiDB-lite"/>
    </source>
</evidence>
<evidence type="ECO:0000256" key="1">
    <source>
        <dbReference type="SAM" id="Coils"/>
    </source>
</evidence>
<feature type="non-terminal residue" evidence="3">
    <location>
        <position position="1"/>
    </location>
</feature>
<feature type="region of interest" description="Disordered" evidence="2">
    <location>
        <begin position="144"/>
        <end position="200"/>
    </location>
</feature>
<dbReference type="EMBL" id="BARU01034750">
    <property type="protein sequence ID" value="GAH67173.1"/>
    <property type="molecule type" value="Genomic_DNA"/>
</dbReference>
<feature type="compositionally biased region" description="Basic and acidic residues" evidence="2">
    <location>
        <begin position="155"/>
        <end position="172"/>
    </location>
</feature>
<sequence>YTAAEIDRIKADSASMGQGRAEKVAKQEKETLTQELQSTKTRLDALEARANEARLAEARGDPVKLRTYQGEQAVATRERQVEEQIRDIARREGQLKADREEVNRDKGVVSIAYVAAKHGLEVEDLESLGISDPDALEKVAVKLAAAGKPPETEEEKTAREAREAAGEEKLDLDTGEGSGSGEKTEQEKLDERYPTMAKNK</sequence>
<protein>
    <submittedName>
        <fullName evidence="3">Uncharacterized protein</fullName>
    </submittedName>
</protein>
<gene>
    <name evidence="3" type="ORF">S03H2_54495</name>
</gene>
<keyword evidence="1" id="KW-0175">Coiled coil</keyword>
<organism evidence="3">
    <name type="scientific">marine sediment metagenome</name>
    <dbReference type="NCBI Taxonomy" id="412755"/>
    <lineage>
        <taxon>unclassified sequences</taxon>
        <taxon>metagenomes</taxon>
        <taxon>ecological metagenomes</taxon>
    </lineage>
</organism>
<proteinExistence type="predicted"/>
<feature type="compositionally biased region" description="Basic and acidic residues" evidence="2">
    <location>
        <begin position="182"/>
        <end position="193"/>
    </location>
</feature>
<evidence type="ECO:0000313" key="3">
    <source>
        <dbReference type="EMBL" id="GAH67173.1"/>
    </source>
</evidence>